<reference evidence="2" key="1">
    <citation type="submission" date="2007-07" db="EMBL/GenBank/DDBJ databases">
        <title>Complete genome sequence of Campylobacter hominis ATCC BAA-381, a commensal isolated from the human gastrointestinal tract.</title>
        <authorList>
            <person name="Fouts D.E."/>
            <person name="Mongodin E.F."/>
            <person name="Puiu D."/>
            <person name="Sebastian Y."/>
            <person name="Miller W.G."/>
            <person name="Mandrell R.E."/>
            <person name="Nelson K.E."/>
        </authorList>
    </citation>
    <scope>NUCLEOTIDE SEQUENCE [LARGE SCALE GENOMIC DNA]</scope>
    <source>
        <strain evidence="2">ATCC BAA-381 / DSM 21671 / CCUG 45161 / LMG 19568 / NCTC 13146 / CH001A</strain>
    </source>
</reference>
<sequence>MVIIRILTYLLLKNFNFSNIFYNQFRYFCITKISIKVTNDKDKKFISKIFLTINKTLFQIYF</sequence>
<dbReference type="AlphaFoldDB" id="A7I1I2"/>
<dbReference type="EMBL" id="CP000776">
    <property type="protein sequence ID" value="ABS51686.1"/>
    <property type="molecule type" value="Genomic_DNA"/>
</dbReference>
<protein>
    <submittedName>
        <fullName evidence="1">Uncharacterized protein</fullName>
    </submittedName>
</protein>
<keyword evidence="2" id="KW-1185">Reference proteome</keyword>
<evidence type="ECO:0000313" key="1">
    <source>
        <dbReference type="EMBL" id="ABS51686.1"/>
    </source>
</evidence>
<dbReference type="KEGG" id="cha:CHAB381_0805"/>
<evidence type="ECO:0000313" key="2">
    <source>
        <dbReference type="Proteomes" id="UP000002407"/>
    </source>
</evidence>
<gene>
    <name evidence="1" type="ordered locus">CHAB381_0805</name>
</gene>
<dbReference type="HOGENOM" id="CLU_2895524_0_0_7"/>
<organism evidence="1 2">
    <name type="scientific">Campylobacter hominis (strain ATCC BAA-381 / DSM 21671 / CCUG 45161 / LMG 19568 / NCTC 13146 / CH001A)</name>
    <dbReference type="NCBI Taxonomy" id="360107"/>
    <lineage>
        <taxon>Bacteria</taxon>
        <taxon>Pseudomonadati</taxon>
        <taxon>Campylobacterota</taxon>
        <taxon>Epsilonproteobacteria</taxon>
        <taxon>Campylobacterales</taxon>
        <taxon>Campylobacteraceae</taxon>
        <taxon>Campylobacter</taxon>
    </lineage>
</organism>
<name>A7I1I2_CAMHC</name>
<proteinExistence type="predicted"/>
<dbReference type="Proteomes" id="UP000002407">
    <property type="component" value="Chromosome"/>
</dbReference>
<accession>A7I1I2</accession>